<dbReference type="PRINTS" id="PR00033">
    <property type="entry name" value="HTHASNC"/>
</dbReference>
<feature type="domain" description="HTH asnC-type" evidence="4">
    <location>
        <begin position="171"/>
        <end position="232"/>
    </location>
</feature>
<dbReference type="Pfam" id="PF13412">
    <property type="entry name" value="HTH_24"/>
    <property type="match status" value="1"/>
</dbReference>
<gene>
    <name evidence="5" type="primary">lrpA_2</name>
    <name evidence="5" type="ORF">LFW2832_00797</name>
</gene>
<dbReference type="EMBL" id="CABMJJ010000009">
    <property type="protein sequence ID" value="VVC04204.1"/>
    <property type="molecule type" value="Genomic_DNA"/>
</dbReference>
<dbReference type="CDD" id="cd00090">
    <property type="entry name" value="HTH_ARSR"/>
    <property type="match status" value="1"/>
</dbReference>
<proteinExistence type="predicted"/>
<dbReference type="InterPro" id="IPR019888">
    <property type="entry name" value="Tscrpt_reg_AsnC-like"/>
</dbReference>
<dbReference type="GO" id="GO:0043565">
    <property type="term" value="F:sequence-specific DNA binding"/>
    <property type="evidence" value="ECO:0007669"/>
    <property type="project" value="InterPro"/>
</dbReference>
<dbReference type="Pfam" id="PF13404">
    <property type="entry name" value="HTH_AsnC-type"/>
    <property type="match status" value="1"/>
</dbReference>
<keyword evidence="3" id="KW-0804">Transcription</keyword>
<dbReference type="Gene3D" id="1.10.10.10">
    <property type="entry name" value="Winged helix-like DNA-binding domain superfamily/Winged helix DNA-binding domain"/>
    <property type="match status" value="2"/>
</dbReference>
<keyword evidence="2" id="KW-0238">DNA-binding</keyword>
<evidence type="ECO:0000256" key="1">
    <source>
        <dbReference type="ARBA" id="ARBA00023015"/>
    </source>
</evidence>
<reference evidence="5 6" key="1">
    <citation type="submission" date="2019-08" db="EMBL/GenBank/DDBJ databases">
        <authorList>
            <person name="Vazquez-Campos X."/>
        </authorList>
    </citation>
    <scope>NUCLEOTIDE SEQUENCE [LARGE SCALE GENOMIC DNA]</scope>
    <source>
        <strain evidence="5">LFW-283_2</strain>
    </source>
</reference>
<evidence type="ECO:0000313" key="6">
    <source>
        <dbReference type="Proteomes" id="UP000789941"/>
    </source>
</evidence>
<organism evidence="5 6">
    <name type="scientific">Candidatus Bilamarchaeum dharawalense</name>
    <dbReference type="NCBI Taxonomy" id="2885759"/>
    <lineage>
        <taxon>Archaea</taxon>
        <taxon>Candidatus Micrarchaeota</taxon>
        <taxon>Candidatus Micrarchaeia</taxon>
        <taxon>Candidatus Anstonellales</taxon>
        <taxon>Candidatus Bilamarchaeaceae</taxon>
        <taxon>Candidatus Bilamarchaeum</taxon>
    </lineage>
</organism>
<dbReference type="SUPFAM" id="SSF46785">
    <property type="entry name" value="Winged helix' DNA-binding domain"/>
    <property type="match status" value="2"/>
</dbReference>
<dbReference type="PROSITE" id="PS50956">
    <property type="entry name" value="HTH_ASNC_2"/>
    <property type="match status" value="2"/>
</dbReference>
<comment type="caution">
    <text evidence="5">The sequence shown here is derived from an EMBL/GenBank/DDBJ whole genome shotgun (WGS) entry which is preliminary data.</text>
</comment>
<dbReference type="InterPro" id="IPR000485">
    <property type="entry name" value="AsnC-type_HTH_dom"/>
</dbReference>
<dbReference type="AlphaFoldDB" id="A0A5E4LQF6"/>
<sequence length="321" mass="38022">MKELDLLDRRIMYELDTNARTPASEIAKKLKKSKETINFRINRLIDGRYIRYFYTVYNTSKLGWYHHKVYVKFKNITPEKEKELFEYLLAQPFLSYLASVEGYYDCIFLVMARDSQDMVNFLHPFVSKFGDYIQQKDLVIFLTTHRLNNRFLYPGERADYCYQVPLGHYKLDETDQKILAILSDNARFPLTQIAKKLKLDPKTVKYRMKKLEKDNIILGYVSAPDFNKLGLQFVQINMTFKDPTITQSVIEYFNSTNGCLFAIELLGKYDLLVELHVKNNDELRSIVDGFRKKFVTQVNDYDVHTINKEYTMVWGPFSEKR</sequence>
<evidence type="ECO:0000256" key="2">
    <source>
        <dbReference type="ARBA" id="ARBA00023125"/>
    </source>
</evidence>
<dbReference type="InterPro" id="IPR036390">
    <property type="entry name" value="WH_DNA-bd_sf"/>
</dbReference>
<accession>A0A5E4LQF6</accession>
<dbReference type="InterPro" id="IPR050684">
    <property type="entry name" value="HTH-Siroheme_Decarb"/>
</dbReference>
<dbReference type="PANTHER" id="PTHR43413">
    <property type="entry name" value="TRANSCRIPTIONAL REGULATOR, ASNC FAMILY"/>
    <property type="match status" value="1"/>
</dbReference>
<protein>
    <submittedName>
        <fullName evidence="5">HTH-type transcriptional regulator LrpA</fullName>
    </submittedName>
</protein>
<evidence type="ECO:0000313" key="5">
    <source>
        <dbReference type="EMBL" id="VVC04204.1"/>
    </source>
</evidence>
<dbReference type="Proteomes" id="UP000789941">
    <property type="component" value="Unassembled WGS sequence"/>
</dbReference>
<dbReference type="PANTHER" id="PTHR43413:SF6">
    <property type="entry name" value="REGULATORY PROTEIN ASNC"/>
    <property type="match status" value="1"/>
</dbReference>
<dbReference type="InterPro" id="IPR036388">
    <property type="entry name" value="WH-like_DNA-bd_sf"/>
</dbReference>
<name>A0A5E4LQF6_9ARCH</name>
<dbReference type="SMART" id="SM00344">
    <property type="entry name" value="HTH_ASNC"/>
    <property type="match status" value="2"/>
</dbReference>
<dbReference type="InterPro" id="IPR011991">
    <property type="entry name" value="ArsR-like_HTH"/>
</dbReference>
<keyword evidence="1" id="KW-0805">Transcription regulation</keyword>
<evidence type="ECO:0000259" key="4">
    <source>
        <dbReference type="PROSITE" id="PS50956"/>
    </source>
</evidence>
<evidence type="ECO:0000256" key="3">
    <source>
        <dbReference type="ARBA" id="ARBA00023163"/>
    </source>
</evidence>
<feature type="domain" description="HTH asnC-type" evidence="4">
    <location>
        <begin position="4"/>
        <end position="65"/>
    </location>
</feature>